<comment type="caution">
    <text evidence="1">The sequence shown here is derived from an EMBL/GenBank/DDBJ whole genome shotgun (WGS) entry which is preliminary data.</text>
</comment>
<gene>
    <name evidence="1" type="ORF">A2927_00690</name>
</gene>
<dbReference type="AlphaFoldDB" id="A0A1G2BIK3"/>
<accession>A0A1G2BIK3</accession>
<sequence length="84" mass="9746">MTNQTKQLNEGITLTKREYLRLKQQAQAYRSLATQLFELPLKDTVGEVVADFRNTNLYADEFLTDLEEGLRKSSYAKKYAHQTT</sequence>
<evidence type="ECO:0000313" key="2">
    <source>
        <dbReference type="Proteomes" id="UP000178849"/>
    </source>
</evidence>
<dbReference type="Proteomes" id="UP000178849">
    <property type="component" value="Unassembled WGS sequence"/>
</dbReference>
<proteinExistence type="predicted"/>
<dbReference type="EMBL" id="MHKL01000030">
    <property type="protein sequence ID" value="OGY89028.1"/>
    <property type="molecule type" value="Genomic_DNA"/>
</dbReference>
<protein>
    <submittedName>
        <fullName evidence="1">Uncharacterized protein</fullName>
    </submittedName>
</protein>
<organism evidence="1 2">
    <name type="scientific">Candidatus Komeilibacteria bacterium RIFCSPLOWO2_01_FULL_45_10</name>
    <dbReference type="NCBI Taxonomy" id="1798550"/>
    <lineage>
        <taxon>Bacteria</taxon>
        <taxon>Candidatus Komeiliibacteriota</taxon>
    </lineage>
</organism>
<evidence type="ECO:0000313" key="1">
    <source>
        <dbReference type="EMBL" id="OGY89028.1"/>
    </source>
</evidence>
<dbReference type="STRING" id="1798550.A2927_00690"/>
<name>A0A1G2BIK3_9BACT</name>
<reference evidence="1 2" key="1">
    <citation type="journal article" date="2016" name="Nat. Commun.">
        <title>Thousands of microbial genomes shed light on interconnected biogeochemical processes in an aquifer system.</title>
        <authorList>
            <person name="Anantharaman K."/>
            <person name="Brown C.T."/>
            <person name="Hug L.A."/>
            <person name="Sharon I."/>
            <person name="Castelle C.J."/>
            <person name="Probst A.J."/>
            <person name="Thomas B.C."/>
            <person name="Singh A."/>
            <person name="Wilkins M.J."/>
            <person name="Karaoz U."/>
            <person name="Brodie E.L."/>
            <person name="Williams K.H."/>
            <person name="Hubbard S.S."/>
            <person name="Banfield J.F."/>
        </authorList>
    </citation>
    <scope>NUCLEOTIDE SEQUENCE [LARGE SCALE GENOMIC DNA]</scope>
</reference>